<feature type="domain" description="FAS1-like dehydratase" evidence="1">
    <location>
        <begin position="6"/>
        <end position="137"/>
    </location>
</feature>
<proteinExistence type="predicted"/>
<dbReference type="RefSeq" id="WP_191867397.1">
    <property type="nucleotide sequence ID" value="NZ_BMZC01000025.1"/>
</dbReference>
<dbReference type="InterPro" id="IPR029069">
    <property type="entry name" value="HotDog_dom_sf"/>
</dbReference>
<protein>
    <submittedName>
        <fullName evidence="2">Dehydratase</fullName>
    </submittedName>
</protein>
<dbReference type="SUPFAM" id="SSF54637">
    <property type="entry name" value="Thioesterase/thiol ester dehydrase-isomerase"/>
    <property type="match status" value="1"/>
</dbReference>
<evidence type="ECO:0000313" key="2">
    <source>
        <dbReference type="EMBL" id="GGZ83769.1"/>
    </source>
</evidence>
<evidence type="ECO:0000259" key="1">
    <source>
        <dbReference type="Pfam" id="PF13452"/>
    </source>
</evidence>
<organism evidence="2 3">
    <name type="scientific">Paraglaciecola chathamensis</name>
    <dbReference type="NCBI Taxonomy" id="368405"/>
    <lineage>
        <taxon>Bacteria</taxon>
        <taxon>Pseudomonadati</taxon>
        <taxon>Pseudomonadota</taxon>
        <taxon>Gammaproteobacteria</taxon>
        <taxon>Alteromonadales</taxon>
        <taxon>Alteromonadaceae</taxon>
        <taxon>Paraglaciecola</taxon>
    </lineage>
</organism>
<dbReference type="PIRSF" id="PIRSF018072">
    <property type="entry name" value="UCP018072"/>
    <property type="match status" value="1"/>
</dbReference>
<dbReference type="EMBL" id="BMZC01000025">
    <property type="protein sequence ID" value="GGZ83769.1"/>
    <property type="molecule type" value="Genomic_DNA"/>
</dbReference>
<dbReference type="Pfam" id="PF13452">
    <property type="entry name" value="FAS1_DH_region"/>
    <property type="match status" value="1"/>
</dbReference>
<accession>A0A8H9IGD3</accession>
<sequence>MLDLKDVGKSFEPVVASVEKGRLINFAKSIAEDNPIYTDELAAKKAGYDSLPVPPTFLFCLKMDVPKPFENYQNIGVSLEKLLHANQSFTYFKSAVVGDELTFYSNVEDIYAKKGGALEFLIEKTKVENQSGEHVADLETTLVIRN</sequence>
<comment type="caution">
    <text evidence="2">The sequence shown here is derived from an EMBL/GenBank/DDBJ whole genome shotgun (WGS) entry which is preliminary data.</text>
</comment>
<evidence type="ECO:0000313" key="3">
    <source>
        <dbReference type="Proteomes" id="UP000622604"/>
    </source>
</evidence>
<reference evidence="2" key="1">
    <citation type="journal article" date="2014" name="Int. J. Syst. Evol. Microbiol.">
        <title>Complete genome sequence of Corynebacterium casei LMG S-19264T (=DSM 44701T), isolated from a smear-ripened cheese.</title>
        <authorList>
            <consortium name="US DOE Joint Genome Institute (JGI-PGF)"/>
            <person name="Walter F."/>
            <person name="Albersmeier A."/>
            <person name="Kalinowski J."/>
            <person name="Ruckert C."/>
        </authorList>
    </citation>
    <scope>NUCLEOTIDE SEQUENCE</scope>
    <source>
        <strain evidence="2">KCTC 32337</strain>
    </source>
</reference>
<dbReference type="InterPro" id="IPR039569">
    <property type="entry name" value="FAS1-like_DH_region"/>
</dbReference>
<dbReference type="AlphaFoldDB" id="A0A8H9IGD3"/>
<dbReference type="Gene3D" id="3.10.129.10">
    <property type="entry name" value="Hotdog Thioesterase"/>
    <property type="match status" value="1"/>
</dbReference>
<reference evidence="2" key="2">
    <citation type="submission" date="2020-09" db="EMBL/GenBank/DDBJ databases">
        <authorList>
            <person name="Sun Q."/>
            <person name="Kim S."/>
        </authorList>
    </citation>
    <scope>NUCLEOTIDE SEQUENCE</scope>
    <source>
        <strain evidence="2">KCTC 32337</strain>
    </source>
</reference>
<name>A0A8H9IGD3_9ALTE</name>
<dbReference type="InterPro" id="IPR016709">
    <property type="entry name" value="HadA-like"/>
</dbReference>
<dbReference type="Proteomes" id="UP000622604">
    <property type="component" value="Unassembled WGS sequence"/>
</dbReference>
<gene>
    <name evidence="2" type="ORF">GCM10011274_46630</name>
</gene>
<dbReference type="CDD" id="cd03441">
    <property type="entry name" value="R_hydratase_like"/>
    <property type="match status" value="1"/>
</dbReference>